<dbReference type="STRING" id="231916.A0A409VTN7"/>
<evidence type="ECO:0000313" key="2">
    <source>
        <dbReference type="EMBL" id="PPQ69641.1"/>
    </source>
</evidence>
<accession>A0A409VTN7</accession>
<organism evidence="2 3">
    <name type="scientific">Gymnopilus dilepis</name>
    <dbReference type="NCBI Taxonomy" id="231916"/>
    <lineage>
        <taxon>Eukaryota</taxon>
        <taxon>Fungi</taxon>
        <taxon>Dikarya</taxon>
        <taxon>Basidiomycota</taxon>
        <taxon>Agaricomycotina</taxon>
        <taxon>Agaricomycetes</taxon>
        <taxon>Agaricomycetidae</taxon>
        <taxon>Agaricales</taxon>
        <taxon>Agaricineae</taxon>
        <taxon>Hymenogastraceae</taxon>
        <taxon>Gymnopilus</taxon>
    </lineage>
</organism>
<protein>
    <submittedName>
        <fullName evidence="2">Uncharacterized protein</fullName>
    </submittedName>
</protein>
<feature type="compositionally biased region" description="Polar residues" evidence="1">
    <location>
        <begin position="166"/>
        <end position="175"/>
    </location>
</feature>
<evidence type="ECO:0000313" key="3">
    <source>
        <dbReference type="Proteomes" id="UP000284706"/>
    </source>
</evidence>
<dbReference type="AlphaFoldDB" id="A0A409VTN7"/>
<evidence type="ECO:0000256" key="1">
    <source>
        <dbReference type="SAM" id="MobiDB-lite"/>
    </source>
</evidence>
<reference evidence="2 3" key="1">
    <citation type="journal article" date="2018" name="Evol. Lett.">
        <title>Horizontal gene cluster transfer increased hallucinogenic mushroom diversity.</title>
        <authorList>
            <person name="Reynolds H.T."/>
            <person name="Vijayakumar V."/>
            <person name="Gluck-Thaler E."/>
            <person name="Korotkin H.B."/>
            <person name="Matheny P.B."/>
            <person name="Slot J.C."/>
        </authorList>
    </citation>
    <scope>NUCLEOTIDE SEQUENCE [LARGE SCALE GENOMIC DNA]</scope>
    <source>
        <strain evidence="2 3">SRW20</strain>
    </source>
</reference>
<keyword evidence="3" id="KW-1185">Reference proteome</keyword>
<dbReference type="EMBL" id="NHYE01005567">
    <property type="protein sequence ID" value="PPQ69641.1"/>
    <property type="molecule type" value="Genomic_DNA"/>
</dbReference>
<gene>
    <name evidence="2" type="ORF">CVT26_001517</name>
</gene>
<dbReference type="InParanoid" id="A0A409VTN7"/>
<dbReference type="OrthoDB" id="28053at2759"/>
<sequence length="263" mass="29824">VNYRKHEPTQNDAPLEEKQLLAFADKRRNETIGQASATTYLVTTTRIDPLAYILFGAYEVEVVERGLECDEWLPVVGEVRVLDDVQRLKKAMEACMLRVFEGITMSTQRRGKRLPVLRREEEDEFESDDEFLDKDYTLSNEEVRELDNMTRDIVALLNRYNDERLASQSRQQSRAATPMGSPFSSASRLPGGGWSSGYSTPSGFFQSRPGTPSRFGGRRISLHDTIKSYSRLMLHGPIAFMGSPTPVKLLNLKMPLKLKSNDP</sequence>
<name>A0A409VTN7_9AGAR</name>
<proteinExistence type="predicted"/>
<comment type="caution">
    <text evidence="2">The sequence shown here is derived from an EMBL/GenBank/DDBJ whole genome shotgun (WGS) entry which is preliminary data.</text>
</comment>
<feature type="region of interest" description="Disordered" evidence="1">
    <location>
        <begin position="166"/>
        <end position="218"/>
    </location>
</feature>
<dbReference type="Proteomes" id="UP000284706">
    <property type="component" value="Unassembled WGS sequence"/>
</dbReference>
<feature type="compositionally biased region" description="Polar residues" evidence="1">
    <location>
        <begin position="196"/>
        <end position="210"/>
    </location>
</feature>
<feature type="non-terminal residue" evidence="2">
    <location>
        <position position="1"/>
    </location>
</feature>